<dbReference type="Proteomes" id="UP000503640">
    <property type="component" value="Unassembled WGS sequence"/>
</dbReference>
<feature type="domain" description="Inner membrane protein YgaP-like transmembrane" evidence="1">
    <location>
        <begin position="2"/>
        <end position="62"/>
    </location>
</feature>
<reference evidence="3" key="1">
    <citation type="journal article" date="2020" name="Appl. Environ. Microbiol.">
        <title>Diazotrophic Anaeromyxobacter Isolates from Soils.</title>
        <authorList>
            <person name="Masuda Y."/>
            <person name="Yamanaka H."/>
            <person name="Xu Z.X."/>
            <person name="Shiratori Y."/>
            <person name="Aono T."/>
            <person name="Amachi S."/>
            <person name="Senoo K."/>
            <person name="Itoh H."/>
        </authorList>
    </citation>
    <scope>NUCLEOTIDE SEQUENCE [LARGE SCALE GENOMIC DNA]</scope>
    <source>
        <strain evidence="3">R267</strain>
    </source>
</reference>
<dbReference type="InterPro" id="IPR021309">
    <property type="entry name" value="YgaP-like_TM"/>
</dbReference>
<sequence length="80" mass="8814">MTTERYVRVFAGLFILLSLALGVEGSPLFVSRWALAFTAFVGLNLFQSGLTRFCPLELILRGLGVKDAVELDRARPDRAA</sequence>
<dbReference type="Gene3D" id="6.10.140.1340">
    <property type="match status" value="1"/>
</dbReference>
<dbReference type="Pfam" id="PF11127">
    <property type="entry name" value="YgaP-like_TM"/>
    <property type="match status" value="1"/>
</dbReference>
<dbReference type="RefSeq" id="WP_176063135.1">
    <property type="nucleotide sequence ID" value="NZ_BJTG01000002.1"/>
</dbReference>
<keyword evidence="3" id="KW-1185">Reference proteome</keyword>
<protein>
    <submittedName>
        <fullName evidence="2">Sulfurtransferase</fullName>
    </submittedName>
</protein>
<proteinExistence type="predicted"/>
<evidence type="ECO:0000259" key="1">
    <source>
        <dbReference type="Pfam" id="PF11127"/>
    </source>
</evidence>
<keyword evidence="2" id="KW-0808">Transferase</keyword>
<dbReference type="EMBL" id="BJTG01000002">
    <property type="protein sequence ID" value="GEJ56024.1"/>
    <property type="molecule type" value="Genomic_DNA"/>
</dbReference>
<evidence type="ECO:0000313" key="3">
    <source>
        <dbReference type="Proteomes" id="UP000503640"/>
    </source>
</evidence>
<organism evidence="2 3">
    <name type="scientific">Anaeromyxobacter diazotrophicus</name>
    <dbReference type="NCBI Taxonomy" id="2590199"/>
    <lineage>
        <taxon>Bacteria</taxon>
        <taxon>Pseudomonadati</taxon>
        <taxon>Myxococcota</taxon>
        <taxon>Myxococcia</taxon>
        <taxon>Myxococcales</taxon>
        <taxon>Cystobacterineae</taxon>
        <taxon>Anaeromyxobacteraceae</taxon>
        <taxon>Anaeromyxobacter</taxon>
    </lineage>
</organism>
<accession>A0A7I9VI03</accession>
<dbReference type="AlphaFoldDB" id="A0A7I9VI03"/>
<gene>
    <name evidence="2" type="ORF">AMYX_07650</name>
</gene>
<dbReference type="GO" id="GO:0016740">
    <property type="term" value="F:transferase activity"/>
    <property type="evidence" value="ECO:0007669"/>
    <property type="project" value="UniProtKB-KW"/>
</dbReference>
<name>A0A7I9VI03_9BACT</name>
<evidence type="ECO:0000313" key="2">
    <source>
        <dbReference type="EMBL" id="GEJ56024.1"/>
    </source>
</evidence>
<comment type="caution">
    <text evidence="2">The sequence shown here is derived from an EMBL/GenBank/DDBJ whole genome shotgun (WGS) entry which is preliminary data.</text>
</comment>